<protein>
    <submittedName>
        <fullName evidence="2 3">Uncharacterized protein</fullName>
    </submittedName>
</protein>
<name>A0A084WMR8_ANOSI</name>
<sequence length="53" mass="6034">MLSRMTVRHPRYRARIKGPPAYTSAEQNTTSPGHPGLLTLQLMPKELLWNAFV</sequence>
<gene>
    <name evidence="2" type="ORF">ZHAS_00019572</name>
</gene>
<organism evidence="2">
    <name type="scientific">Anopheles sinensis</name>
    <name type="common">Mosquito</name>
    <dbReference type="NCBI Taxonomy" id="74873"/>
    <lineage>
        <taxon>Eukaryota</taxon>
        <taxon>Metazoa</taxon>
        <taxon>Ecdysozoa</taxon>
        <taxon>Arthropoda</taxon>
        <taxon>Hexapoda</taxon>
        <taxon>Insecta</taxon>
        <taxon>Pterygota</taxon>
        <taxon>Neoptera</taxon>
        <taxon>Endopterygota</taxon>
        <taxon>Diptera</taxon>
        <taxon>Nematocera</taxon>
        <taxon>Culicoidea</taxon>
        <taxon>Culicidae</taxon>
        <taxon>Anophelinae</taxon>
        <taxon>Anopheles</taxon>
    </lineage>
</organism>
<keyword evidence="4" id="KW-1185">Reference proteome</keyword>
<evidence type="ECO:0000313" key="3">
    <source>
        <dbReference type="EnsemblMetazoa" id="ASIC019572-PA"/>
    </source>
</evidence>
<evidence type="ECO:0000313" key="2">
    <source>
        <dbReference type="EMBL" id="KFB51512.1"/>
    </source>
</evidence>
<dbReference type="AlphaFoldDB" id="A0A084WMR8"/>
<evidence type="ECO:0000256" key="1">
    <source>
        <dbReference type="SAM" id="MobiDB-lite"/>
    </source>
</evidence>
<dbReference type="EMBL" id="KE525352">
    <property type="protein sequence ID" value="KFB51512.1"/>
    <property type="molecule type" value="Genomic_DNA"/>
</dbReference>
<dbReference type="EnsemblMetazoa" id="ASIC019572-RA">
    <property type="protein sequence ID" value="ASIC019572-PA"/>
    <property type="gene ID" value="ASIC019572"/>
</dbReference>
<proteinExistence type="predicted"/>
<reference evidence="3" key="2">
    <citation type="submission" date="2020-05" db="UniProtKB">
        <authorList>
            <consortium name="EnsemblMetazoa"/>
        </authorList>
    </citation>
    <scope>IDENTIFICATION</scope>
</reference>
<dbReference type="VEuPathDB" id="VectorBase:ASIC019572"/>
<accession>A0A084WMR8</accession>
<reference evidence="2 4" key="1">
    <citation type="journal article" date="2014" name="BMC Genomics">
        <title>Genome sequence of Anopheles sinensis provides insight into genetics basis of mosquito competence for malaria parasites.</title>
        <authorList>
            <person name="Zhou D."/>
            <person name="Zhang D."/>
            <person name="Ding G."/>
            <person name="Shi L."/>
            <person name="Hou Q."/>
            <person name="Ye Y."/>
            <person name="Xu Y."/>
            <person name="Zhou H."/>
            <person name="Xiong C."/>
            <person name="Li S."/>
            <person name="Yu J."/>
            <person name="Hong S."/>
            <person name="Yu X."/>
            <person name="Zou P."/>
            <person name="Chen C."/>
            <person name="Chang X."/>
            <person name="Wang W."/>
            <person name="Lv Y."/>
            <person name="Sun Y."/>
            <person name="Ma L."/>
            <person name="Shen B."/>
            <person name="Zhu C."/>
        </authorList>
    </citation>
    <scope>NUCLEOTIDE SEQUENCE [LARGE SCALE GENOMIC DNA]</scope>
</reference>
<dbReference type="EMBL" id="ATLV01024504">
    <property type="status" value="NOT_ANNOTATED_CDS"/>
    <property type="molecule type" value="Genomic_DNA"/>
</dbReference>
<feature type="region of interest" description="Disordered" evidence="1">
    <location>
        <begin position="16"/>
        <end position="35"/>
    </location>
</feature>
<dbReference type="Proteomes" id="UP000030765">
    <property type="component" value="Unassembled WGS sequence"/>
</dbReference>
<evidence type="ECO:0000313" key="4">
    <source>
        <dbReference type="Proteomes" id="UP000030765"/>
    </source>
</evidence>